<protein>
    <submittedName>
        <fullName evidence="2">Uncharacterized protein</fullName>
    </submittedName>
</protein>
<dbReference type="AlphaFoldDB" id="A0A7C2C0M0"/>
<comment type="caution">
    <text evidence="2">The sequence shown here is derived from an EMBL/GenBank/DDBJ whole genome shotgun (WGS) entry which is preliminary data.</text>
</comment>
<sequence length="420" mass="47337">MNLNLPPDMPEDIRRQIEDLAQKNPGMAQGLLRIWQAKREKEAREKGEETAQGSVSWKETPARTPDKAPPSELPSPNPEVVAQVHAALGQAVRPDLRGVDWKEVRRSEWQDLLAKAERTIEAHGYKEVLGPLFPLVRLLVAYAIGEGARLDPSREAHAFLPQWEVAQALEVSERTLERWLHDPRYEKYRRFARHWIAWETWMTSGRALEREGAVKGGTVWRVRVRPVYRAIKVLAPYLRLPWRDLEEDRREGRTARVLSAPDSMSGYKEGLLLGKPLTLRIVVGKPLATWESKKTPLPLDPDTRRNFRELLRLSSVPGGRNGRRNWAQQAASAIAAALGDQKSVRFWLRVVWAALKQALFGGGEGAMRVLARVVGLAAEARADGFARSPGAYAQALLRREGYWDLVAPFQAFRAGVPYAG</sequence>
<feature type="compositionally biased region" description="Basic and acidic residues" evidence="1">
    <location>
        <begin position="38"/>
        <end position="49"/>
    </location>
</feature>
<dbReference type="EMBL" id="DSKL01000030">
    <property type="protein sequence ID" value="HEH81558.1"/>
    <property type="molecule type" value="Genomic_DNA"/>
</dbReference>
<feature type="compositionally biased region" description="Pro residues" evidence="1">
    <location>
        <begin position="67"/>
        <end position="77"/>
    </location>
</feature>
<proteinExistence type="predicted"/>
<accession>A0A7C2C0M0</accession>
<name>A0A7C2C0M0_9DEIN</name>
<feature type="region of interest" description="Disordered" evidence="1">
    <location>
        <begin position="38"/>
        <end position="77"/>
    </location>
</feature>
<organism evidence="2">
    <name type="scientific">Thermus islandicus</name>
    <dbReference type="NCBI Taxonomy" id="540988"/>
    <lineage>
        <taxon>Bacteria</taxon>
        <taxon>Thermotogati</taxon>
        <taxon>Deinococcota</taxon>
        <taxon>Deinococci</taxon>
        <taxon>Thermales</taxon>
        <taxon>Thermaceae</taxon>
        <taxon>Thermus</taxon>
    </lineage>
</organism>
<gene>
    <name evidence="2" type="ORF">ENP73_00755</name>
</gene>
<evidence type="ECO:0000313" key="2">
    <source>
        <dbReference type="EMBL" id="HEH81558.1"/>
    </source>
</evidence>
<evidence type="ECO:0000256" key="1">
    <source>
        <dbReference type="SAM" id="MobiDB-lite"/>
    </source>
</evidence>
<reference evidence="2" key="1">
    <citation type="journal article" date="2020" name="mSystems">
        <title>Genome- and Community-Level Interaction Insights into Carbon Utilization and Element Cycling Functions of Hydrothermarchaeota in Hydrothermal Sediment.</title>
        <authorList>
            <person name="Zhou Z."/>
            <person name="Liu Y."/>
            <person name="Xu W."/>
            <person name="Pan J."/>
            <person name="Luo Z.H."/>
            <person name="Li M."/>
        </authorList>
    </citation>
    <scope>NUCLEOTIDE SEQUENCE [LARGE SCALE GENOMIC DNA]</scope>
    <source>
        <strain evidence="2">SpSt-246</strain>
    </source>
</reference>